<protein>
    <submittedName>
        <fullName evidence="2">Uncharacterized protein</fullName>
    </submittedName>
</protein>
<evidence type="ECO:0000313" key="3">
    <source>
        <dbReference type="Proteomes" id="UP001634394"/>
    </source>
</evidence>
<dbReference type="InterPro" id="IPR029168">
    <property type="entry name" value="REC114L"/>
</dbReference>
<dbReference type="Pfam" id="PF15165">
    <property type="entry name" value="REC114-like"/>
    <property type="match status" value="2"/>
</dbReference>
<dbReference type="AlphaFoldDB" id="A0ABD3XZF8"/>
<evidence type="ECO:0000313" key="1">
    <source>
        <dbReference type="EMBL" id="KAL3891576.1"/>
    </source>
</evidence>
<sequence>MAGVGQGDTVDAMMFPLDRYARLFQTSETHTPGAEDSWEFYDATEQALEMTLMKNHILLIHHGKTLLETLNMSEASTLRGVCRGSSMLIIYKLKTHTRRFRVKFKDYQNLTAVESCSKVANILSKYFPLKISNIEKDMTKETSASQTLTGEVTLGQISQVLTKKGSGSLPMAYNTICLTQPANIDSIVRLCLADPSFPAFVESVEKTLLNIQAECK</sequence>
<gene>
    <name evidence="1" type="ORF">ACJMK2_003832</name>
    <name evidence="2" type="ORF">ACJMK2_003847</name>
</gene>
<dbReference type="Proteomes" id="UP001634394">
    <property type="component" value="Unassembled WGS sequence"/>
</dbReference>
<keyword evidence="3" id="KW-1185">Reference proteome</keyword>
<comment type="caution">
    <text evidence="2">The sequence shown here is derived from an EMBL/GenBank/DDBJ whole genome shotgun (WGS) entry which is preliminary data.</text>
</comment>
<name>A0ABD3XZF8_SINWO</name>
<proteinExistence type="predicted"/>
<dbReference type="PANTHER" id="PTHR34921:SF1">
    <property type="entry name" value="MEIOTIC RECOMBINATION PROTEIN REC114"/>
    <property type="match status" value="1"/>
</dbReference>
<organism evidence="2 3">
    <name type="scientific">Sinanodonta woodiana</name>
    <name type="common">Chinese pond mussel</name>
    <name type="synonym">Anodonta woodiana</name>
    <dbReference type="NCBI Taxonomy" id="1069815"/>
    <lineage>
        <taxon>Eukaryota</taxon>
        <taxon>Metazoa</taxon>
        <taxon>Spiralia</taxon>
        <taxon>Lophotrochozoa</taxon>
        <taxon>Mollusca</taxon>
        <taxon>Bivalvia</taxon>
        <taxon>Autobranchia</taxon>
        <taxon>Heteroconchia</taxon>
        <taxon>Palaeoheterodonta</taxon>
        <taxon>Unionida</taxon>
        <taxon>Unionoidea</taxon>
        <taxon>Unionidae</taxon>
        <taxon>Unioninae</taxon>
        <taxon>Sinanodonta</taxon>
    </lineage>
</organism>
<dbReference type="EMBL" id="JBJQND010000001">
    <property type="protein sequence ID" value="KAL3891591.1"/>
    <property type="molecule type" value="Genomic_DNA"/>
</dbReference>
<reference evidence="2 3" key="1">
    <citation type="submission" date="2024-11" db="EMBL/GenBank/DDBJ databases">
        <title>Chromosome-level genome assembly of the freshwater bivalve Anodonta woodiana.</title>
        <authorList>
            <person name="Chen X."/>
        </authorList>
    </citation>
    <scope>NUCLEOTIDE SEQUENCE [LARGE SCALE GENOMIC DNA]</scope>
    <source>
        <strain evidence="2">MN2024</strain>
        <tissue evidence="2">Gills</tissue>
    </source>
</reference>
<dbReference type="PANTHER" id="PTHR34921">
    <property type="entry name" value="MEIOTIC RECOMBINATION PROTEIN REC114"/>
    <property type="match status" value="1"/>
</dbReference>
<evidence type="ECO:0000313" key="2">
    <source>
        <dbReference type="EMBL" id="KAL3891591.1"/>
    </source>
</evidence>
<accession>A0ABD3XZF8</accession>
<dbReference type="EMBL" id="JBJQND010000001">
    <property type="protein sequence ID" value="KAL3891576.1"/>
    <property type="molecule type" value="Genomic_DNA"/>
</dbReference>